<proteinExistence type="predicted"/>
<evidence type="ECO:0000313" key="2">
    <source>
        <dbReference type="EMBL" id="PIY95825.1"/>
    </source>
</evidence>
<protein>
    <submittedName>
        <fullName evidence="2">Uncharacterized protein</fullName>
    </submittedName>
</protein>
<dbReference type="EMBL" id="PFMD01000066">
    <property type="protein sequence ID" value="PIY95825.1"/>
    <property type="molecule type" value="Genomic_DNA"/>
</dbReference>
<reference evidence="2 3" key="1">
    <citation type="submission" date="2017-09" db="EMBL/GenBank/DDBJ databases">
        <title>Depth-based differentiation of microbial function through sediment-hosted aquifers and enrichment of novel symbionts in the deep terrestrial subsurface.</title>
        <authorList>
            <person name="Probst A.J."/>
            <person name="Ladd B."/>
            <person name="Jarett J.K."/>
            <person name="Geller-Mcgrath D.E."/>
            <person name="Sieber C.M."/>
            <person name="Emerson J.B."/>
            <person name="Anantharaman K."/>
            <person name="Thomas B.C."/>
            <person name="Malmstrom R."/>
            <person name="Stieglmeier M."/>
            <person name="Klingl A."/>
            <person name="Woyke T."/>
            <person name="Ryan C.M."/>
            <person name="Banfield J.F."/>
        </authorList>
    </citation>
    <scope>NUCLEOTIDE SEQUENCE [LARGE SCALE GENOMIC DNA]</scope>
    <source>
        <strain evidence="2">CG_4_10_14_0_8_um_filter_42_10</strain>
    </source>
</reference>
<dbReference type="AlphaFoldDB" id="A0A2M7RGD7"/>
<organism evidence="2 3">
    <name type="scientific">Candidatus Kerfeldbacteria bacterium CG_4_10_14_0_8_um_filter_42_10</name>
    <dbReference type="NCBI Taxonomy" id="2014248"/>
    <lineage>
        <taxon>Bacteria</taxon>
        <taxon>Candidatus Kerfeldiibacteriota</taxon>
    </lineage>
</organism>
<gene>
    <name evidence="2" type="ORF">COY66_05830</name>
</gene>
<sequence length="190" mass="21515">MATKRQKKFVKIVKENLRKPGKKPTLGQIAREAGYSDSVSNHPKENITETKGMKELLTELVPEKEAAKIHAGLMKMETLDSFTFSLQDDDNNIKKIVVKLGCRLLSIGVIPIIGKKIAYFAVPNGKIRKEGLELYYKVKGSLAPERLRVTDDIDDLPEDDLDDKLRETDPLAARYKKYSKVKKTKKSEKI</sequence>
<name>A0A2M7RGD7_9BACT</name>
<feature type="region of interest" description="Disordered" evidence="1">
    <location>
        <begin position="20"/>
        <end position="45"/>
    </location>
</feature>
<evidence type="ECO:0000256" key="1">
    <source>
        <dbReference type="SAM" id="MobiDB-lite"/>
    </source>
</evidence>
<accession>A0A2M7RGD7</accession>
<comment type="caution">
    <text evidence="2">The sequence shown here is derived from an EMBL/GenBank/DDBJ whole genome shotgun (WGS) entry which is preliminary data.</text>
</comment>
<dbReference type="Proteomes" id="UP000230779">
    <property type="component" value="Unassembled WGS sequence"/>
</dbReference>
<evidence type="ECO:0000313" key="3">
    <source>
        <dbReference type="Proteomes" id="UP000230779"/>
    </source>
</evidence>